<dbReference type="PROSITE" id="PS00028">
    <property type="entry name" value="ZINC_FINGER_C2H2_1"/>
    <property type="match status" value="3"/>
</dbReference>
<evidence type="ECO:0000256" key="4">
    <source>
        <dbReference type="ARBA" id="ARBA00022737"/>
    </source>
</evidence>
<dbReference type="FunFam" id="3.30.160.60:FF:000064">
    <property type="entry name" value="Early growth response protein 3"/>
    <property type="match status" value="1"/>
</dbReference>
<feature type="region of interest" description="Disordered" evidence="12">
    <location>
        <begin position="290"/>
        <end position="313"/>
    </location>
</feature>
<feature type="domain" description="C2H2-type" evidence="13">
    <location>
        <begin position="584"/>
        <end position="611"/>
    </location>
</feature>
<feature type="compositionally biased region" description="Polar residues" evidence="12">
    <location>
        <begin position="338"/>
        <end position="351"/>
    </location>
</feature>
<keyword evidence="6" id="KW-0862">Zinc</keyword>
<dbReference type="InterPro" id="IPR036236">
    <property type="entry name" value="Znf_C2H2_sf"/>
</dbReference>
<evidence type="ECO:0000256" key="10">
    <source>
        <dbReference type="ARBA" id="ARBA00023242"/>
    </source>
</evidence>
<evidence type="ECO:0000256" key="7">
    <source>
        <dbReference type="ARBA" id="ARBA00023015"/>
    </source>
</evidence>
<keyword evidence="3" id="KW-0479">Metal-binding</keyword>
<dbReference type="EMBL" id="JAROKS010000019">
    <property type="protein sequence ID" value="KAK1792816.1"/>
    <property type="molecule type" value="Genomic_DNA"/>
</dbReference>
<dbReference type="PANTHER" id="PTHR23235">
    <property type="entry name" value="KRUEPPEL-LIKE TRANSCRIPTION FACTOR"/>
    <property type="match status" value="1"/>
</dbReference>
<reference evidence="14" key="1">
    <citation type="submission" date="2023-03" db="EMBL/GenBank/DDBJ databases">
        <title>Electrophorus voltai genome.</title>
        <authorList>
            <person name="Bian C."/>
        </authorList>
    </citation>
    <scope>NUCLEOTIDE SEQUENCE</scope>
    <source>
        <strain evidence="14">CB-2022</strain>
        <tissue evidence="14">Muscle</tissue>
    </source>
</reference>
<protein>
    <recommendedName>
        <fullName evidence="13">C2H2-type domain-containing protein</fullName>
    </recommendedName>
</protein>
<dbReference type="AlphaFoldDB" id="A0AAD8Z597"/>
<gene>
    <name evidence="14" type="ORF">P4O66_012728</name>
</gene>
<keyword evidence="8" id="KW-0238">DNA-binding</keyword>
<dbReference type="Gene3D" id="1.50.10.10">
    <property type="match status" value="1"/>
</dbReference>
<comment type="subcellular location">
    <subcellularLocation>
        <location evidence="1">Nucleus</location>
    </subcellularLocation>
</comment>
<evidence type="ECO:0000313" key="15">
    <source>
        <dbReference type="Proteomes" id="UP001239994"/>
    </source>
</evidence>
<dbReference type="GO" id="GO:0000981">
    <property type="term" value="F:DNA-binding transcription factor activity, RNA polymerase II-specific"/>
    <property type="evidence" value="ECO:0007669"/>
    <property type="project" value="TreeGrafter"/>
</dbReference>
<feature type="compositionally biased region" description="Low complexity" evidence="12">
    <location>
        <begin position="292"/>
        <end position="304"/>
    </location>
</feature>
<feature type="region of interest" description="Disordered" evidence="12">
    <location>
        <begin position="325"/>
        <end position="372"/>
    </location>
</feature>
<dbReference type="GO" id="GO:0005975">
    <property type="term" value="P:carbohydrate metabolic process"/>
    <property type="evidence" value="ECO:0007669"/>
    <property type="project" value="InterPro"/>
</dbReference>
<evidence type="ECO:0000256" key="5">
    <source>
        <dbReference type="ARBA" id="ARBA00022771"/>
    </source>
</evidence>
<comment type="similarity">
    <text evidence="2">Belongs to the krueppel C2H2-type zinc-finger protein family.</text>
</comment>
<dbReference type="SMART" id="SM00355">
    <property type="entry name" value="ZnF_C2H2"/>
    <property type="match status" value="3"/>
</dbReference>
<keyword evidence="4" id="KW-0677">Repeat</keyword>
<dbReference type="PROSITE" id="PS50157">
    <property type="entry name" value="ZINC_FINGER_C2H2_2"/>
    <property type="match status" value="3"/>
</dbReference>
<dbReference type="Pfam" id="PF03200">
    <property type="entry name" value="Glyco_hydro_63"/>
    <property type="match status" value="1"/>
</dbReference>
<evidence type="ECO:0000256" key="11">
    <source>
        <dbReference type="PROSITE-ProRule" id="PRU00042"/>
    </source>
</evidence>
<feature type="domain" description="C2H2-type" evidence="13">
    <location>
        <begin position="554"/>
        <end position="583"/>
    </location>
</feature>
<evidence type="ECO:0000259" key="13">
    <source>
        <dbReference type="PROSITE" id="PS50157"/>
    </source>
</evidence>
<dbReference type="InterPro" id="IPR031335">
    <property type="entry name" value="Glyco_hydro_63_C"/>
</dbReference>
<dbReference type="GO" id="GO:0005634">
    <property type="term" value="C:nucleus"/>
    <property type="evidence" value="ECO:0007669"/>
    <property type="project" value="UniProtKB-SubCell"/>
</dbReference>
<feature type="domain" description="C2H2-type" evidence="13">
    <location>
        <begin position="612"/>
        <end position="639"/>
    </location>
</feature>
<evidence type="ECO:0000256" key="3">
    <source>
        <dbReference type="ARBA" id="ARBA00022723"/>
    </source>
</evidence>
<dbReference type="Proteomes" id="UP001239994">
    <property type="component" value="Unassembled WGS sequence"/>
</dbReference>
<name>A0AAD8Z597_9TELE</name>
<dbReference type="GO" id="GO:0008270">
    <property type="term" value="F:zinc ion binding"/>
    <property type="evidence" value="ECO:0007669"/>
    <property type="project" value="UniProtKB-KW"/>
</dbReference>
<proteinExistence type="inferred from homology"/>
<keyword evidence="15" id="KW-1185">Reference proteome</keyword>
<evidence type="ECO:0000256" key="2">
    <source>
        <dbReference type="ARBA" id="ARBA00006991"/>
    </source>
</evidence>
<dbReference type="SUPFAM" id="SSF48208">
    <property type="entry name" value="Six-hairpin glycosidases"/>
    <property type="match status" value="1"/>
</dbReference>
<dbReference type="PANTHER" id="PTHR23235:SF155">
    <property type="entry name" value="EARLY GROWTH RESPONSE 4-RELATED"/>
    <property type="match status" value="1"/>
</dbReference>
<sequence>MKRNTEHDAPYWRGAIWININYLAIRALHHYSTKEGPYRDMAIVLYQELRTNIINNVYKQYQDTGYIWEQYNDSTGRGQGSHPFTGWSALVVAGAGTGVCSVSAQSTGGGCEGRGADGVGGGRGCHSGGSQGQVGKAILDLCSHDPEEQLCFRPSPPERRGQAPRNMLNNMDLNSQDSFYPQFENCNSSAIGMETNGAKDNQNIFRDAERTAPAQFQHETTVTPKSEPTNADQYAACHGPKGSYDTSLAYSGSFYVEAPQGAPCSTETLLNMITEIVGISTTPISEVQQNTASAPYASPPSADSGRGSFGDAGVQGRASACSIGSATPPLYSPGRQGGSYQDAQAPTQAQESVPAHMDFGSPAQTSAERTEPLSEAATFPVVVKNEFESSCYEWSAFNKSESYLDTGFRSETFPMSSDFPPDQQMDVKELLDSFSPMCPNPEMEFKVESGAIKQEQSFGETCNQSFSTPMFNYPAPVMDMSSNNLLKPAIFPNIEFQPISGQCDATYSTSTIDSILYSSLLPESFSQTYTRAQKPARAKKSAASSTGPAKEKPFTCPMENCDRRFSRSDELNRHIRIHTGHKPFQCRICLRSFSRSDHLTTHTRTHTGEKPFSCDVCGKRFARSDERKRHGRVHLKQKEKMELKPQVISAWPFALPEAI</sequence>
<feature type="region of interest" description="Disordered" evidence="12">
    <location>
        <begin position="532"/>
        <end position="553"/>
    </location>
</feature>
<keyword evidence="9" id="KW-0804">Transcription</keyword>
<evidence type="ECO:0000256" key="8">
    <source>
        <dbReference type="ARBA" id="ARBA00023125"/>
    </source>
</evidence>
<dbReference type="Pfam" id="PF00096">
    <property type="entry name" value="zf-C2H2"/>
    <property type="match status" value="3"/>
</dbReference>
<dbReference type="GO" id="GO:0000978">
    <property type="term" value="F:RNA polymerase II cis-regulatory region sequence-specific DNA binding"/>
    <property type="evidence" value="ECO:0007669"/>
    <property type="project" value="TreeGrafter"/>
</dbReference>
<accession>A0AAD8Z597</accession>
<dbReference type="SUPFAM" id="SSF57667">
    <property type="entry name" value="beta-beta-alpha zinc fingers"/>
    <property type="match status" value="2"/>
</dbReference>
<organism evidence="14 15">
    <name type="scientific">Electrophorus voltai</name>
    <dbReference type="NCBI Taxonomy" id="2609070"/>
    <lineage>
        <taxon>Eukaryota</taxon>
        <taxon>Metazoa</taxon>
        <taxon>Chordata</taxon>
        <taxon>Craniata</taxon>
        <taxon>Vertebrata</taxon>
        <taxon>Euteleostomi</taxon>
        <taxon>Actinopterygii</taxon>
        <taxon>Neopterygii</taxon>
        <taxon>Teleostei</taxon>
        <taxon>Ostariophysi</taxon>
        <taxon>Gymnotiformes</taxon>
        <taxon>Gymnotoidei</taxon>
        <taxon>Gymnotidae</taxon>
        <taxon>Electrophorus</taxon>
    </lineage>
</organism>
<evidence type="ECO:0000256" key="6">
    <source>
        <dbReference type="ARBA" id="ARBA00022833"/>
    </source>
</evidence>
<evidence type="ECO:0000256" key="9">
    <source>
        <dbReference type="ARBA" id="ARBA00023163"/>
    </source>
</evidence>
<dbReference type="InterPro" id="IPR008928">
    <property type="entry name" value="6-hairpin_glycosidase_sf"/>
</dbReference>
<evidence type="ECO:0000256" key="1">
    <source>
        <dbReference type="ARBA" id="ARBA00004123"/>
    </source>
</evidence>
<evidence type="ECO:0000256" key="12">
    <source>
        <dbReference type="SAM" id="MobiDB-lite"/>
    </source>
</evidence>
<comment type="caution">
    <text evidence="14">The sequence shown here is derived from an EMBL/GenBank/DDBJ whole genome shotgun (WGS) entry which is preliminary data.</text>
</comment>
<dbReference type="InterPro" id="IPR013087">
    <property type="entry name" value="Znf_C2H2_type"/>
</dbReference>
<evidence type="ECO:0000313" key="14">
    <source>
        <dbReference type="EMBL" id="KAK1792816.1"/>
    </source>
</evidence>
<dbReference type="InterPro" id="IPR012341">
    <property type="entry name" value="6hp_glycosidase-like_sf"/>
</dbReference>
<keyword evidence="7" id="KW-0805">Transcription regulation</keyword>
<keyword evidence="5 11" id="KW-0863">Zinc-finger</keyword>
<dbReference type="Gene3D" id="3.30.160.60">
    <property type="entry name" value="Classic Zinc Finger"/>
    <property type="match status" value="3"/>
</dbReference>
<keyword evidence="10" id="KW-0539">Nucleus</keyword>